<sequence>MRVKGITQTKECCERVNFDSVRELVEGYLRNSREGLNRLTQPASSIRETAEDDLDARMRAILNEQGVSSHEKIKKYNTLLQRYLNFMKQGQRDERRVTLTLQPEQAGDRTDPQDAQTSSHGVQVSDGADFDRTVEDVLKSLPPRDTS</sequence>
<name>A0AAD3MJZ2_LATJO</name>
<dbReference type="EMBL" id="BRZM01004207">
    <property type="protein sequence ID" value="GLD55523.1"/>
    <property type="molecule type" value="Genomic_DNA"/>
</dbReference>
<evidence type="ECO:0000313" key="2">
    <source>
        <dbReference type="EMBL" id="GLD55523.1"/>
    </source>
</evidence>
<protein>
    <submittedName>
        <fullName evidence="2">Uncharacterized protein</fullName>
    </submittedName>
</protein>
<proteinExistence type="predicted"/>
<keyword evidence="3" id="KW-1185">Reference proteome</keyword>
<organism evidence="2 3">
    <name type="scientific">Lates japonicus</name>
    <name type="common">Japanese lates</name>
    <dbReference type="NCBI Taxonomy" id="270547"/>
    <lineage>
        <taxon>Eukaryota</taxon>
        <taxon>Metazoa</taxon>
        <taxon>Chordata</taxon>
        <taxon>Craniata</taxon>
        <taxon>Vertebrata</taxon>
        <taxon>Euteleostomi</taxon>
        <taxon>Actinopterygii</taxon>
        <taxon>Neopterygii</taxon>
        <taxon>Teleostei</taxon>
        <taxon>Neoteleostei</taxon>
        <taxon>Acanthomorphata</taxon>
        <taxon>Carangaria</taxon>
        <taxon>Carangaria incertae sedis</taxon>
        <taxon>Centropomidae</taxon>
        <taxon>Lates</taxon>
    </lineage>
</organism>
<feature type="compositionally biased region" description="Basic and acidic residues" evidence="1">
    <location>
        <begin position="129"/>
        <end position="138"/>
    </location>
</feature>
<comment type="caution">
    <text evidence="2">The sequence shown here is derived from an EMBL/GenBank/DDBJ whole genome shotgun (WGS) entry which is preliminary data.</text>
</comment>
<accession>A0AAD3MJZ2</accession>
<dbReference type="AlphaFoldDB" id="A0AAD3MJZ2"/>
<evidence type="ECO:0000313" key="3">
    <source>
        <dbReference type="Proteomes" id="UP001279410"/>
    </source>
</evidence>
<dbReference type="Proteomes" id="UP001279410">
    <property type="component" value="Unassembled WGS sequence"/>
</dbReference>
<feature type="compositionally biased region" description="Polar residues" evidence="1">
    <location>
        <begin position="113"/>
        <end position="122"/>
    </location>
</feature>
<reference evidence="2" key="1">
    <citation type="submission" date="2022-08" db="EMBL/GenBank/DDBJ databases">
        <title>Genome sequencing of akame (Lates japonicus).</title>
        <authorList>
            <person name="Hashiguchi Y."/>
            <person name="Takahashi H."/>
        </authorList>
    </citation>
    <scope>NUCLEOTIDE SEQUENCE</scope>
    <source>
        <strain evidence="2">Kochi</strain>
    </source>
</reference>
<feature type="region of interest" description="Disordered" evidence="1">
    <location>
        <begin position="102"/>
        <end position="147"/>
    </location>
</feature>
<gene>
    <name evidence="2" type="ORF">AKAME5_002856900</name>
</gene>
<evidence type="ECO:0000256" key="1">
    <source>
        <dbReference type="SAM" id="MobiDB-lite"/>
    </source>
</evidence>